<organism evidence="1">
    <name type="scientific">marine metagenome</name>
    <dbReference type="NCBI Taxonomy" id="408172"/>
    <lineage>
        <taxon>unclassified sequences</taxon>
        <taxon>metagenomes</taxon>
        <taxon>ecological metagenomes</taxon>
    </lineage>
</organism>
<name>A0A381PPU0_9ZZZZ</name>
<proteinExistence type="predicted"/>
<feature type="non-terminal residue" evidence="1">
    <location>
        <position position="1"/>
    </location>
</feature>
<dbReference type="AlphaFoldDB" id="A0A381PPU0"/>
<accession>A0A381PPU0</accession>
<gene>
    <name evidence="1" type="ORF">METZ01_LOCUS21896</name>
</gene>
<evidence type="ECO:0008006" key="2">
    <source>
        <dbReference type="Google" id="ProtNLM"/>
    </source>
</evidence>
<protein>
    <recommendedName>
        <fullName evidence="2">Carboxypeptidase regulatory-like domain-containing protein</fullName>
    </recommendedName>
</protein>
<dbReference type="EMBL" id="UINC01001050">
    <property type="protein sequence ID" value="SUZ69042.1"/>
    <property type="molecule type" value="Genomic_DNA"/>
</dbReference>
<evidence type="ECO:0000313" key="1">
    <source>
        <dbReference type="EMBL" id="SUZ69042.1"/>
    </source>
</evidence>
<reference evidence="1" key="1">
    <citation type="submission" date="2018-05" db="EMBL/GenBank/DDBJ databases">
        <authorList>
            <person name="Lanie J.A."/>
            <person name="Ng W.-L."/>
            <person name="Kazmierczak K.M."/>
            <person name="Andrzejewski T.M."/>
            <person name="Davidsen T.M."/>
            <person name="Wayne K.J."/>
            <person name="Tettelin H."/>
            <person name="Glass J.I."/>
            <person name="Rusch D."/>
            <person name="Podicherti R."/>
            <person name="Tsui H.-C.T."/>
            <person name="Winkler M.E."/>
        </authorList>
    </citation>
    <scope>NUCLEOTIDE SEQUENCE</scope>
</reference>
<sequence>VKLAILSGLLLALFLLPVGQSPLLAQESTDVRGQVANGTEGAEIPRNLNMLMLITGADGVLSGTGQTTPDAQGRFVFEDVPVRDGDAYTISVDHLGVFYGTTLDRSGLSEGIEVTVFETTRDASIIEFERQVMVIAAVDKGEQRVSVIEFVRINNPTDRTLMPDLTNIDQISFLRFALPPDPADLTVQSGLPGGDIVSIGTGFALTSPVVPGGHSIDFSYTFPFNEETLSYRQSLPQGAEIYQVLVPDTFVDINVPSLERIDLVNIQGASYRAFEARDIPPGPGLQLEITGLPLPGVWTRFSNSVAGGKFWQVAIPSALGATLAAMLLWGMIRGYSPASVLATGSPAPITVDPTERAAVVLAVADLDRRYQEGSVPEIEYRVQRQELMARVLNPGEEAHLVGEDPE</sequence>